<reference evidence="3" key="1">
    <citation type="journal article" date="2019" name="bioRxiv">
        <title>The Genome of the Zebra Mussel, Dreissena polymorpha: A Resource for Invasive Species Research.</title>
        <authorList>
            <person name="McCartney M.A."/>
            <person name="Auch B."/>
            <person name="Kono T."/>
            <person name="Mallez S."/>
            <person name="Zhang Y."/>
            <person name="Obille A."/>
            <person name="Becker A."/>
            <person name="Abrahante J.E."/>
            <person name="Garbe J."/>
            <person name="Badalamenti J.P."/>
            <person name="Herman A."/>
            <person name="Mangelson H."/>
            <person name="Liachko I."/>
            <person name="Sullivan S."/>
            <person name="Sone E.D."/>
            <person name="Koren S."/>
            <person name="Silverstein K.A.T."/>
            <person name="Beckman K.B."/>
            <person name="Gohl D.M."/>
        </authorList>
    </citation>
    <scope>NUCLEOTIDE SEQUENCE</scope>
    <source>
        <strain evidence="3">Duluth1</strain>
        <tissue evidence="3">Whole animal</tissue>
    </source>
</reference>
<dbReference type="Proteomes" id="UP000828390">
    <property type="component" value="Unassembled WGS sequence"/>
</dbReference>
<accession>A0A9D4FNR4</accession>
<proteinExistence type="predicted"/>
<keyword evidence="1" id="KW-0472">Membrane</keyword>
<dbReference type="EMBL" id="JAIWYP010000007">
    <property type="protein sequence ID" value="KAH3800939.1"/>
    <property type="molecule type" value="Genomic_DNA"/>
</dbReference>
<dbReference type="OrthoDB" id="6087995at2759"/>
<keyword evidence="4" id="KW-1185">Reference proteome</keyword>
<protein>
    <submittedName>
        <fullName evidence="3">Uncharacterized protein</fullName>
    </submittedName>
</protein>
<organism evidence="3 4">
    <name type="scientific">Dreissena polymorpha</name>
    <name type="common">Zebra mussel</name>
    <name type="synonym">Mytilus polymorpha</name>
    <dbReference type="NCBI Taxonomy" id="45954"/>
    <lineage>
        <taxon>Eukaryota</taxon>
        <taxon>Metazoa</taxon>
        <taxon>Spiralia</taxon>
        <taxon>Lophotrochozoa</taxon>
        <taxon>Mollusca</taxon>
        <taxon>Bivalvia</taxon>
        <taxon>Autobranchia</taxon>
        <taxon>Heteroconchia</taxon>
        <taxon>Euheterodonta</taxon>
        <taxon>Imparidentia</taxon>
        <taxon>Neoheterodontei</taxon>
        <taxon>Myida</taxon>
        <taxon>Dreissenoidea</taxon>
        <taxon>Dreissenidae</taxon>
        <taxon>Dreissena</taxon>
    </lineage>
</organism>
<feature type="signal peptide" evidence="2">
    <location>
        <begin position="1"/>
        <end position="20"/>
    </location>
</feature>
<keyword evidence="2" id="KW-0732">Signal</keyword>
<name>A0A9D4FNR4_DREPO</name>
<keyword evidence="1" id="KW-0812">Transmembrane</keyword>
<keyword evidence="1" id="KW-1133">Transmembrane helix</keyword>
<evidence type="ECO:0000313" key="4">
    <source>
        <dbReference type="Proteomes" id="UP000828390"/>
    </source>
</evidence>
<feature type="chain" id="PRO_5039205853" evidence="2">
    <location>
        <begin position="21"/>
        <end position="322"/>
    </location>
</feature>
<comment type="caution">
    <text evidence="3">The sequence shown here is derived from an EMBL/GenBank/DDBJ whole genome shotgun (WGS) entry which is preliminary data.</text>
</comment>
<evidence type="ECO:0000256" key="2">
    <source>
        <dbReference type="SAM" id="SignalP"/>
    </source>
</evidence>
<gene>
    <name evidence="3" type="ORF">DPMN_154582</name>
</gene>
<feature type="transmembrane region" description="Helical" evidence="1">
    <location>
        <begin position="299"/>
        <end position="319"/>
    </location>
</feature>
<dbReference type="AlphaFoldDB" id="A0A9D4FNR4"/>
<reference evidence="3" key="2">
    <citation type="submission" date="2020-11" db="EMBL/GenBank/DDBJ databases">
        <authorList>
            <person name="McCartney M.A."/>
            <person name="Auch B."/>
            <person name="Kono T."/>
            <person name="Mallez S."/>
            <person name="Becker A."/>
            <person name="Gohl D.M."/>
            <person name="Silverstein K.A.T."/>
            <person name="Koren S."/>
            <person name="Bechman K.B."/>
            <person name="Herman A."/>
            <person name="Abrahante J.E."/>
            <person name="Garbe J."/>
        </authorList>
    </citation>
    <scope>NUCLEOTIDE SEQUENCE</scope>
    <source>
        <strain evidence="3">Duluth1</strain>
        <tissue evidence="3">Whole animal</tissue>
    </source>
</reference>
<evidence type="ECO:0000313" key="3">
    <source>
        <dbReference type="EMBL" id="KAH3800939.1"/>
    </source>
</evidence>
<evidence type="ECO:0000256" key="1">
    <source>
        <dbReference type="SAM" id="Phobius"/>
    </source>
</evidence>
<sequence length="322" mass="36575">MCFLTSLLLSVFLLGQDVAAQGAVTSEPQTTKPPPTNGCLDTKRKEVESCINQLRTGLVSKKTTDVNNFLCDATSATQKERLDCVIKYFRECKEVVPAEFLTMLRHVGAQFYAEDLFHLRSADEFCECAKTHHCLSELDFNQMAQELDLKHEYPWKHIANPEYICGRGLSNIDCVGRSLPVCTQYLQHKHNRTVQDAKVKVAWVNVADLEYAHTFAKKRCKIWSEDNHRCTEKRVRWHSLAGCTDLAQNFKDEEERKCGMRRCIEIYMSTCPPGDMDYFIDAINVFSKNKIKDTTCSSAIATIATVAAVCTPLLMSLVFRYA</sequence>